<keyword evidence="3" id="KW-1185">Reference proteome</keyword>
<evidence type="ECO:0000313" key="3">
    <source>
        <dbReference type="Proteomes" id="UP001139157"/>
    </source>
</evidence>
<dbReference type="Proteomes" id="UP001139157">
    <property type="component" value="Unassembled WGS sequence"/>
</dbReference>
<protein>
    <submittedName>
        <fullName evidence="2">NAD(P)H-binding protein</fullName>
    </submittedName>
</protein>
<accession>A0A9X2E958</accession>
<dbReference type="SUPFAM" id="SSF51735">
    <property type="entry name" value="NAD(P)-binding Rossmann-fold domains"/>
    <property type="match status" value="1"/>
</dbReference>
<sequence length="252" mass="26607">MRIAVIGASGRIGREVVDVLNNQGHETVSITRAAGVDVYTGEGLARALAGAQAVVDATNASTTETAAVTEFFATVAHNVQREAVAAGVRHIVVVSIIGIDRFTAGHYAGKLAQERAYLAGPLPVRILRAAQFHEFTEMMLDWTTRGDTACVPRTRTQLVAARTVAERLAELAVAETAPARLDIAGPEQLELAAAVAKLAARRGAPATVTEIVDTADPNHELQANGALLAGAEAIIAGPTFEEWLDRNYPVNR</sequence>
<evidence type="ECO:0000259" key="1">
    <source>
        <dbReference type="Pfam" id="PF13460"/>
    </source>
</evidence>
<organism evidence="2 3">
    <name type="scientific">Nocardia pulmonis</name>
    <dbReference type="NCBI Taxonomy" id="2951408"/>
    <lineage>
        <taxon>Bacteria</taxon>
        <taxon>Bacillati</taxon>
        <taxon>Actinomycetota</taxon>
        <taxon>Actinomycetes</taxon>
        <taxon>Mycobacteriales</taxon>
        <taxon>Nocardiaceae</taxon>
        <taxon>Nocardia</taxon>
    </lineage>
</organism>
<gene>
    <name evidence="2" type="ORF">NDR86_21120</name>
</gene>
<name>A0A9X2E958_9NOCA</name>
<dbReference type="RefSeq" id="WP_251914287.1">
    <property type="nucleotide sequence ID" value="NZ_JAMRXG010000009.1"/>
</dbReference>
<evidence type="ECO:0000313" key="2">
    <source>
        <dbReference type="EMBL" id="MCM6775986.1"/>
    </source>
</evidence>
<dbReference type="InterPro" id="IPR036291">
    <property type="entry name" value="NAD(P)-bd_dom_sf"/>
</dbReference>
<proteinExistence type="predicted"/>
<feature type="domain" description="NAD(P)-binding" evidence="1">
    <location>
        <begin position="7"/>
        <end position="107"/>
    </location>
</feature>
<comment type="caution">
    <text evidence="2">The sequence shown here is derived from an EMBL/GenBank/DDBJ whole genome shotgun (WGS) entry which is preliminary data.</text>
</comment>
<reference evidence="2" key="1">
    <citation type="submission" date="2022-06" db="EMBL/GenBank/DDBJ databases">
        <title>Novel species in genus nocardia.</title>
        <authorList>
            <person name="Li F."/>
        </authorList>
    </citation>
    <scope>NUCLEOTIDE SEQUENCE</scope>
    <source>
        <strain evidence="2">CDC141</strain>
    </source>
</reference>
<dbReference type="Gene3D" id="3.40.50.720">
    <property type="entry name" value="NAD(P)-binding Rossmann-like Domain"/>
    <property type="match status" value="1"/>
</dbReference>
<dbReference type="EMBL" id="JAMRXG010000009">
    <property type="protein sequence ID" value="MCM6775986.1"/>
    <property type="molecule type" value="Genomic_DNA"/>
</dbReference>
<dbReference type="AlphaFoldDB" id="A0A9X2E958"/>
<dbReference type="Pfam" id="PF13460">
    <property type="entry name" value="NAD_binding_10"/>
    <property type="match status" value="1"/>
</dbReference>
<dbReference type="InterPro" id="IPR016040">
    <property type="entry name" value="NAD(P)-bd_dom"/>
</dbReference>